<dbReference type="SUPFAM" id="SSF53335">
    <property type="entry name" value="S-adenosyl-L-methionine-dependent methyltransferases"/>
    <property type="match status" value="1"/>
</dbReference>
<feature type="domain" description="O-methyltransferase C-terminal" evidence="5">
    <location>
        <begin position="224"/>
        <end position="370"/>
    </location>
</feature>
<dbReference type="PANTHER" id="PTHR43712">
    <property type="entry name" value="PUTATIVE (AFU_ORTHOLOGUE AFUA_4G14580)-RELATED"/>
    <property type="match status" value="1"/>
</dbReference>
<proteinExistence type="predicted"/>
<dbReference type="InterPro" id="IPR029063">
    <property type="entry name" value="SAM-dependent_MTases_sf"/>
</dbReference>
<dbReference type="InterPro" id="IPR036388">
    <property type="entry name" value="WH-like_DNA-bd_sf"/>
</dbReference>
<keyword evidence="3" id="KW-0949">S-adenosyl-L-methionine</keyword>
<dbReference type="GO" id="GO:0008171">
    <property type="term" value="F:O-methyltransferase activity"/>
    <property type="evidence" value="ECO:0007669"/>
    <property type="project" value="InterPro"/>
</dbReference>
<dbReference type="OrthoDB" id="2410195at2759"/>
<dbReference type="GO" id="GO:0046983">
    <property type="term" value="F:protein dimerization activity"/>
    <property type="evidence" value="ECO:0007669"/>
    <property type="project" value="InterPro"/>
</dbReference>
<evidence type="ECO:0000259" key="5">
    <source>
        <dbReference type="Pfam" id="PF00891"/>
    </source>
</evidence>
<dbReference type="PIRSF" id="PIRSF005739">
    <property type="entry name" value="O-mtase"/>
    <property type="match status" value="1"/>
</dbReference>
<feature type="active site" description="Proton acceptor" evidence="4">
    <location>
        <position position="300"/>
    </location>
</feature>
<dbReference type="Pfam" id="PF08100">
    <property type="entry name" value="Dimerisation"/>
    <property type="match status" value="1"/>
</dbReference>
<name>A0A6A6CE53_ZASCE</name>
<dbReference type="Pfam" id="PF00891">
    <property type="entry name" value="Methyltransf_2"/>
    <property type="match status" value="1"/>
</dbReference>
<evidence type="ECO:0000259" key="6">
    <source>
        <dbReference type="Pfam" id="PF08100"/>
    </source>
</evidence>
<dbReference type="InterPro" id="IPR012967">
    <property type="entry name" value="COMT_dimerisation"/>
</dbReference>
<dbReference type="GO" id="GO:0032259">
    <property type="term" value="P:methylation"/>
    <property type="evidence" value="ECO:0007669"/>
    <property type="project" value="UniProtKB-KW"/>
</dbReference>
<evidence type="ECO:0000313" key="7">
    <source>
        <dbReference type="EMBL" id="KAF2164448.1"/>
    </source>
</evidence>
<accession>A0A6A6CE53</accession>
<dbReference type="InterPro" id="IPR016461">
    <property type="entry name" value="COMT-like"/>
</dbReference>
<sequence length="392" mass="44201">MGSTQVGIVRDLAKYPPQDPSAKKDLYNAAWELLYSTESAQDTAQRLYHGHVPLAMAQTGIDLNLFNILAEQQDKEWTLEQLAEKTKAEPALLYRILRCLNAYGMVTQTKDNTFTSSNITKNLALPSTHAGIKHYSLTMTPAYNAIPKYLAKTGYKNPTDSAPFNLAYNTDMPVFEWRKHNPENAKAGQAFMAAQRIGQRSNWDGRVPVSDLQLSEKDVADGRVMFCDVGGGMGHQCLDLRKYHPELKGKMVTEDLLLAQDMIPNREEMKKLDIEPIPHDFMKEQPIKNAKVYYLRNVIHNWNDEPSKVILSSVRKAMADDSVVIIDDVLMPTIGATWKQASMDMAMMTMLAAMERTKEHFEKLLAESGLKLREVHTYDEEYGDSLIVAVPA</sequence>
<dbReference type="PROSITE" id="PS51683">
    <property type="entry name" value="SAM_OMT_II"/>
    <property type="match status" value="1"/>
</dbReference>
<reference evidence="7" key="1">
    <citation type="journal article" date="2020" name="Stud. Mycol.">
        <title>101 Dothideomycetes genomes: a test case for predicting lifestyles and emergence of pathogens.</title>
        <authorList>
            <person name="Haridas S."/>
            <person name="Albert R."/>
            <person name="Binder M."/>
            <person name="Bloem J."/>
            <person name="Labutti K."/>
            <person name="Salamov A."/>
            <person name="Andreopoulos B."/>
            <person name="Baker S."/>
            <person name="Barry K."/>
            <person name="Bills G."/>
            <person name="Bluhm B."/>
            <person name="Cannon C."/>
            <person name="Castanera R."/>
            <person name="Culley D."/>
            <person name="Daum C."/>
            <person name="Ezra D."/>
            <person name="Gonzalez J."/>
            <person name="Henrissat B."/>
            <person name="Kuo A."/>
            <person name="Liang C."/>
            <person name="Lipzen A."/>
            <person name="Lutzoni F."/>
            <person name="Magnuson J."/>
            <person name="Mondo S."/>
            <person name="Nolan M."/>
            <person name="Ohm R."/>
            <person name="Pangilinan J."/>
            <person name="Park H.-J."/>
            <person name="Ramirez L."/>
            <person name="Alfaro M."/>
            <person name="Sun H."/>
            <person name="Tritt A."/>
            <person name="Yoshinaga Y."/>
            <person name="Zwiers L.-H."/>
            <person name="Turgeon B."/>
            <person name="Goodwin S."/>
            <person name="Spatafora J."/>
            <person name="Crous P."/>
            <person name="Grigoriev I."/>
        </authorList>
    </citation>
    <scope>NUCLEOTIDE SEQUENCE</scope>
    <source>
        <strain evidence="7">ATCC 36951</strain>
    </source>
</reference>
<dbReference type="EMBL" id="ML993604">
    <property type="protein sequence ID" value="KAF2164448.1"/>
    <property type="molecule type" value="Genomic_DNA"/>
</dbReference>
<evidence type="ECO:0000256" key="3">
    <source>
        <dbReference type="ARBA" id="ARBA00022691"/>
    </source>
</evidence>
<dbReference type="PANTHER" id="PTHR43712:SF1">
    <property type="entry name" value="HYPOTHETICAL O-METHYLTRANSFERASE (EUROFUNG)-RELATED"/>
    <property type="match status" value="1"/>
</dbReference>
<evidence type="ECO:0000256" key="4">
    <source>
        <dbReference type="PIRSR" id="PIRSR005739-1"/>
    </source>
</evidence>
<evidence type="ECO:0000256" key="1">
    <source>
        <dbReference type="ARBA" id="ARBA00022603"/>
    </source>
</evidence>
<protein>
    <submittedName>
        <fullName evidence="7">Uncharacterized protein</fullName>
    </submittedName>
</protein>
<dbReference type="RefSeq" id="XP_033665337.1">
    <property type="nucleotide sequence ID" value="XM_033817618.1"/>
</dbReference>
<evidence type="ECO:0000256" key="2">
    <source>
        <dbReference type="ARBA" id="ARBA00022679"/>
    </source>
</evidence>
<dbReference type="Gene3D" id="1.10.10.10">
    <property type="entry name" value="Winged helix-like DNA-binding domain superfamily/Winged helix DNA-binding domain"/>
    <property type="match status" value="1"/>
</dbReference>
<dbReference type="InterPro" id="IPR036390">
    <property type="entry name" value="WH_DNA-bd_sf"/>
</dbReference>
<dbReference type="Gene3D" id="3.40.50.150">
    <property type="entry name" value="Vaccinia Virus protein VP39"/>
    <property type="match status" value="1"/>
</dbReference>
<feature type="domain" description="O-methyltransferase dimerisation" evidence="6">
    <location>
        <begin position="49"/>
        <end position="111"/>
    </location>
</feature>
<dbReference type="AlphaFoldDB" id="A0A6A6CE53"/>
<dbReference type="GeneID" id="54570890"/>
<keyword evidence="8" id="KW-1185">Reference proteome</keyword>
<keyword evidence="1" id="KW-0489">Methyltransferase</keyword>
<keyword evidence="2" id="KW-0808">Transferase</keyword>
<evidence type="ECO:0000313" key="8">
    <source>
        <dbReference type="Proteomes" id="UP000799537"/>
    </source>
</evidence>
<gene>
    <name evidence="7" type="ORF">M409DRAFT_67939</name>
</gene>
<dbReference type="Proteomes" id="UP000799537">
    <property type="component" value="Unassembled WGS sequence"/>
</dbReference>
<dbReference type="SUPFAM" id="SSF46785">
    <property type="entry name" value="Winged helix' DNA-binding domain"/>
    <property type="match status" value="1"/>
</dbReference>
<dbReference type="InterPro" id="IPR001077">
    <property type="entry name" value="COMT_C"/>
</dbReference>
<organism evidence="7 8">
    <name type="scientific">Zasmidium cellare ATCC 36951</name>
    <dbReference type="NCBI Taxonomy" id="1080233"/>
    <lineage>
        <taxon>Eukaryota</taxon>
        <taxon>Fungi</taxon>
        <taxon>Dikarya</taxon>
        <taxon>Ascomycota</taxon>
        <taxon>Pezizomycotina</taxon>
        <taxon>Dothideomycetes</taxon>
        <taxon>Dothideomycetidae</taxon>
        <taxon>Mycosphaerellales</taxon>
        <taxon>Mycosphaerellaceae</taxon>
        <taxon>Zasmidium</taxon>
    </lineage>
</organism>